<protein>
    <recommendedName>
        <fullName evidence="3">TnsA endonuclease N-terminal domain-containing protein</fullName>
    </recommendedName>
</protein>
<keyword evidence="2" id="KW-1185">Reference proteome</keyword>
<dbReference type="RefSeq" id="WP_199393344.1">
    <property type="nucleotide sequence ID" value="NZ_JAEMHK010000001.1"/>
</dbReference>
<comment type="caution">
    <text evidence="1">The sequence shown here is derived from an EMBL/GenBank/DDBJ whole genome shotgun (WGS) entry which is preliminary data.</text>
</comment>
<evidence type="ECO:0000313" key="2">
    <source>
        <dbReference type="Proteomes" id="UP000641025"/>
    </source>
</evidence>
<proteinExistence type="predicted"/>
<reference evidence="1 2" key="1">
    <citation type="submission" date="2020-12" db="EMBL/GenBank/DDBJ databases">
        <title>Geomonas sp. Red259, isolated from paddy soil.</title>
        <authorList>
            <person name="Xu Z."/>
            <person name="Zhang Z."/>
            <person name="Masuda Y."/>
            <person name="Itoh H."/>
            <person name="Senoo K."/>
        </authorList>
    </citation>
    <scope>NUCLEOTIDE SEQUENCE [LARGE SCALE GENOMIC DNA]</scope>
    <source>
        <strain evidence="1 2">Red259</strain>
    </source>
</reference>
<dbReference type="Proteomes" id="UP000641025">
    <property type="component" value="Unassembled WGS sequence"/>
</dbReference>
<evidence type="ECO:0008006" key="3">
    <source>
        <dbReference type="Google" id="ProtNLM"/>
    </source>
</evidence>
<name>A0ABS0YLQ1_9BACT</name>
<gene>
    <name evidence="1" type="ORF">JFN90_01565</name>
</gene>
<organism evidence="1 2">
    <name type="scientific">Geomonas propionica</name>
    <dbReference type="NCBI Taxonomy" id="2798582"/>
    <lineage>
        <taxon>Bacteria</taxon>
        <taxon>Pseudomonadati</taxon>
        <taxon>Thermodesulfobacteriota</taxon>
        <taxon>Desulfuromonadia</taxon>
        <taxon>Geobacterales</taxon>
        <taxon>Geobacteraceae</taxon>
        <taxon>Geomonas</taxon>
    </lineage>
</organism>
<accession>A0ABS0YLQ1</accession>
<sequence>MIGIQGKITGNLVPHALSGHWHMILPSTDAVQARKAAMANRRNTHTFHSAKCNRAVMVNTLLERDRAFMLEADPDVILYEEAPFLLQCDVQNGTESIIPSFIVLRIGGRLVVEDVVTRAIAEHPRQSKRIVMEKMVLERYGYEFLLVTEVDISPRQ</sequence>
<evidence type="ECO:0000313" key="1">
    <source>
        <dbReference type="EMBL" id="MBJ6798818.1"/>
    </source>
</evidence>
<dbReference type="EMBL" id="JAEMHK010000001">
    <property type="protein sequence ID" value="MBJ6798818.1"/>
    <property type="molecule type" value="Genomic_DNA"/>
</dbReference>